<reference evidence="2" key="1">
    <citation type="journal article" date="2015" name="Proc. Natl. Acad. Sci. U.S.A.">
        <title>Genome sequencing of adzuki bean (Vigna angularis) provides insight into high starch and low fat accumulation and domestication.</title>
        <authorList>
            <person name="Yang K."/>
            <person name="Tian Z."/>
            <person name="Chen C."/>
            <person name="Luo L."/>
            <person name="Zhao B."/>
            <person name="Wang Z."/>
            <person name="Yu L."/>
            <person name="Li Y."/>
            <person name="Sun Y."/>
            <person name="Li W."/>
            <person name="Chen Y."/>
            <person name="Li Y."/>
            <person name="Zhang Y."/>
            <person name="Ai D."/>
            <person name="Zhao J."/>
            <person name="Shang C."/>
            <person name="Ma Y."/>
            <person name="Wu B."/>
            <person name="Wang M."/>
            <person name="Gao L."/>
            <person name="Sun D."/>
            <person name="Zhang P."/>
            <person name="Guo F."/>
            <person name="Wang W."/>
            <person name="Li Y."/>
            <person name="Wang J."/>
            <person name="Varshney R.K."/>
            <person name="Wang J."/>
            <person name="Ling H.Q."/>
            <person name="Wan P."/>
        </authorList>
    </citation>
    <scope>NUCLEOTIDE SEQUENCE</scope>
    <source>
        <strain evidence="2">cv. Jingnong 6</strain>
    </source>
</reference>
<dbReference type="AlphaFoldDB" id="A0A0L9UG49"/>
<proteinExistence type="predicted"/>
<organism evidence="1 2">
    <name type="scientific">Phaseolus angularis</name>
    <name type="common">Azuki bean</name>
    <name type="synonym">Vigna angularis</name>
    <dbReference type="NCBI Taxonomy" id="3914"/>
    <lineage>
        <taxon>Eukaryota</taxon>
        <taxon>Viridiplantae</taxon>
        <taxon>Streptophyta</taxon>
        <taxon>Embryophyta</taxon>
        <taxon>Tracheophyta</taxon>
        <taxon>Spermatophyta</taxon>
        <taxon>Magnoliopsida</taxon>
        <taxon>eudicotyledons</taxon>
        <taxon>Gunneridae</taxon>
        <taxon>Pentapetalae</taxon>
        <taxon>rosids</taxon>
        <taxon>fabids</taxon>
        <taxon>Fabales</taxon>
        <taxon>Fabaceae</taxon>
        <taxon>Papilionoideae</taxon>
        <taxon>50 kb inversion clade</taxon>
        <taxon>NPAAA clade</taxon>
        <taxon>indigoferoid/millettioid clade</taxon>
        <taxon>Phaseoleae</taxon>
        <taxon>Vigna</taxon>
    </lineage>
</organism>
<dbReference type="Proteomes" id="UP000053144">
    <property type="component" value="Chromosome 4"/>
</dbReference>
<dbReference type="Gramene" id="KOM41522">
    <property type="protein sequence ID" value="KOM41522"/>
    <property type="gene ID" value="LR48_Vigan04g172000"/>
</dbReference>
<evidence type="ECO:0000313" key="2">
    <source>
        <dbReference type="Proteomes" id="UP000053144"/>
    </source>
</evidence>
<dbReference type="EMBL" id="CM003374">
    <property type="protein sequence ID" value="KOM41522.1"/>
    <property type="molecule type" value="Genomic_DNA"/>
</dbReference>
<name>A0A0L9UG49_PHAAN</name>
<gene>
    <name evidence="1" type="ORF">LR48_Vigan04g172000</name>
</gene>
<protein>
    <submittedName>
        <fullName evidence="1">Uncharacterized protein</fullName>
    </submittedName>
</protein>
<dbReference type="Gene3D" id="3.80.10.10">
    <property type="entry name" value="Ribonuclease Inhibitor"/>
    <property type="match status" value="1"/>
</dbReference>
<evidence type="ECO:0000313" key="1">
    <source>
        <dbReference type="EMBL" id="KOM41522.1"/>
    </source>
</evidence>
<dbReference type="SUPFAM" id="SSF52047">
    <property type="entry name" value="RNI-like"/>
    <property type="match status" value="1"/>
</dbReference>
<accession>A0A0L9UG49</accession>
<sequence>MQAHVNASRFSLGRCTRERLYFHGPARQKRRVKADYFVGRRCTTPAAVKRVSQPCWKRREENRDVLEQLSLKKKKFSSGKKNITSNLKPPSRCIEDQNLSLSLADLVVFKDFKSLNLSYSDWALDYADSEDFETLSSKLLRLEVLDISWNYLTNDILQSLKGFTSLEELYWTIGPSMFEAEALGLGAMYETGTICVPKPYKVAMGLLRAHL</sequence>
<dbReference type="InterPro" id="IPR032675">
    <property type="entry name" value="LRR_dom_sf"/>
</dbReference>